<keyword evidence="2" id="KW-1185">Reference proteome</keyword>
<evidence type="ECO:0000313" key="2">
    <source>
        <dbReference type="Proteomes" id="UP000265520"/>
    </source>
</evidence>
<dbReference type="EMBL" id="LXQA010492702">
    <property type="protein sequence ID" value="MCI55230.1"/>
    <property type="molecule type" value="Genomic_DNA"/>
</dbReference>
<comment type="caution">
    <text evidence="1">The sequence shown here is derived from an EMBL/GenBank/DDBJ whole genome shotgun (WGS) entry which is preliminary data.</text>
</comment>
<name>A0A392T510_9FABA</name>
<organism evidence="1 2">
    <name type="scientific">Trifolium medium</name>
    <dbReference type="NCBI Taxonomy" id="97028"/>
    <lineage>
        <taxon>Eukaryota</taxon>
        <taxon>Viridiplantae</taxon>
        <taxon>Streptophyta</taxon>
        <taxon>Embryophyta</taxon>
        <taxon>Tracheophyta</taxon>
        <taxon>Spermatophyta</taxon>
        <taxon>Magnoliopsida</taxon>
        <taxon>eudicotyledons</taxon>
        <taxon>Gunneridae</taxon>
        <taxon>Pentapetalae</taxon>
        <taxon>rosids</taxon>
        <taxon>fabids</taxon>
        <taxon>Fabales</taxon>
        <taxon>Fabaceae</taxon>
        <taxon>Papilionoideae</taxon>
        <taxon>50 kb inversion clade</taxon>
        <taxon>NPAAA clade</taxon>
        <taxon>Hologalegina</taxon>
        <taxon>IRL clade</taxon>
        <taxon>Trifolieae</taxon>
        <taxon>Trifolium</taxon>
    </lineage>
</organism>
<evidence type="ECO:0000313" key="1">
    <source>
        <dbReference type="EMBL" id="MCI55230.1"/>
    </source>
</evidence>
<accession>A0A392T510</accession>
<protein>
    <submittedName>
        <fullName evidence="1">Uncharacterized protein</fullName>
    </submittedName>
</protein>
<dbReference type="AlphaFoldDB" id="A0A392T510"/>
<reference evidence="1 2" key="1">
    <citation type="journal article" date="2018" name="Front. Plant Sci.">
        <title>Red Clover (Trifolium pratense) and Zigzag Clover (T. medium) - A Picture of Genomic Similarities and Differences.</title>
        <authorList>
            <person name="Dluhosova J."/>
            <person name="Istvanek J."/>
            <person name="Nedelnik J."/>
            <person name="Repkova J."/>
        </authorList>
    </citation>
    <scope>NUCLEOTIDE SEQUENCE [LARGE SCALE GENOMIC DNA]</scope>
    <source>
        <strain evidence="2">cv. 10/8</strain>
        <tissue evidence="1">Leaf</tissue>
    </source>
</reference>
<feature type="non-terminal residue" evidence="1">
    <location>
        <position position="65"/>
    </location>
</feature>
<sequence length="65" mass="7168">MNSVLRLAWNFPSLAQTPAETRKIRTHSAPGLSLRSPAQKPECAKKAEKCNFKATVLTNSKTTQL</sequence>
<dbReference type="Proteomes" id="UP000265520">
    <property type="component" value="Unassembled WGS sequence"/>
</dbReference>
<proteinExistence type="predicted"/>